<feature type="domain" description="Methyltransferase" evidence="1">
    <location>
        <begin position="43"/>
        <end position="138"/>
    </location>
</feature>
<proteinExistence type="predicted"/>
<name>A0A7J4K0L0_9ARCH</name>
<dbReference type="GO" id="GO:0008168">
    <property type="term" value="F:methyltransferase activity"/>
    <property type="evidence" value="ECO:0007669"/>
    <property type="project" value="UniProtKB-KW"/>
</dbReference>
<sequence>MQTDWTRHWRTMHGGLLWKFWVWRITRSYRKMLEGLKLENPSILELGSGSGSNSFYLAKLLDSKNVTLVDSNKKALRLSKELFKNSGLRLKLEAQELLKLKLKEKFDLVHSEGLIEHFYNKDRLEILRKHSQFCKKQGFMVIFLQYDCLQYKLFRKTFEILGKWIWDEEPLSKKEFYSYCKKLNWKILKELESPLMSEIGFLIQKA</sequence>
<accession>A0A7J4K0L0</accession>
<protein>
    <submittedName>
        <fullName evidence="2">Class I SAM-dependent methyltransferase</fullName>
    </submittedName>
</protein>
<dbReference type="SUPFAM" id="SSF53335">
    <property type="entry name" value="S-adenosyl-L-methionine-dependent methyltransferases"/>
    <property type="match status" value="1"/>
</dbReference>
<evidence type="ECO:0000313" key="3">
    <source>
        <dbReference type="Proteomes" id="UP000590964"/>
    </source>
</evidence>
<reference evidence="3" key="1">
    <citation type="journal article" date="2020" name="bioRxiv">
        <title>A rank-normalized archaeal taxonomy based on genome phylogeny resolves widespread incomplete and uneven classifications.</title>
        <authorList>
            <person name="Rinke C."/>
            <person name="Chuvochina M."/>
            <person name="Mussig A.J."/>
            <person name="Chaumeil P.-A."/>
            <person name="Waite D.W."/>
            <person name="Whitman W.B."/>
            <person name="Parks D.H."/>
            <person name="Hugenholtz P."/>
        </authorList>
    </citation>
    <scope>NUCLEOTIDE SEQUENCE [LARGE SCALE GENOMIC DNA]</scope>
</reference>
<dbReference type="Gene3D" id="3.40.50.150">
    <property type="entry name" value="Vaccinia Virus protein VP39"/>
    <property type="match status" value="1"/>
</dbReference>
<keyword evidence="2" id="KW-0808">Transferase</keyword>
<dbReference type="EMBL" id="DUFW01000058">
    <property type="protein sequence ID" value="HIH21687.1"/>
    <property type="molecule type" value="Genomic_DNA"/>
</dbReference>
<dbReference type="Pfam" id="PF13649">
    <property type="entry name" value="Methyltransf_25"/>
    <property type="match status" value="1"/>
</dbReference>
<dbReference type="CDD" id="cd02440">
    <property type="entry name" value="AdoMet_MTases"/>
    <property type="match status" value="1"/>
</dbReference>
<evidence type="ECO:0000259" key="1">
    <source>
        <dbReference type="Pfam" id="PF13649"/>
    </source>
</evidence>
<evidence type="ECO:0000313" key="2">
    <source>
        <dbReference type="EMBL" id="HIH21687.1"/>
    </source>
</evidence>
<organism evidence="2 3">
    <name type="scientific">Candidatus Iainarchaeum sp</name>
    <dbReference type="NCBI Taxonomy" id="3101447"/>
    <lineage>
        <taxon>Archaea</taxon>
        <taxon>Candidatus Iainarchaeota</taxon>
        <taxon>Candidatus Iainarchaeia</taxon>
        <taxon>Candidatus Iainarchaeales</taxon>
        <taxon>Candidatus Iainarchaeaceae</taxon>
        <taxon>Candidatus Iainarchaeum</taxon>
    </lineage>
</organism>
<dbReference type="Proteomes" id="UP000590964">
    <property type="component" value="Unassembled WGS sequence"/>
</dbReference>
<dbReference type="AlphaFoldDB" id="A0A7J4K0L0"/>
<dbReference type="GO" id="GO:0032259">
    <property type="term" value="P:methylation"/>
    <property type="evidence" value="ECO:0007669"/>
    <property type="project" value="UniProtKB-KW"/>
</dbReference>
<keyword evidence="2" id="KW-0489">Methyltransferase</keyword>
<dbReference type="InterPro" id="IPR029063">
    <property type="entry name" value="SAM-dependent_MTases_sf"/>
</dbReference>
<comment type="caution">
    <text evidence="2">The sequence shown here is derived from an EMBL/GenBank/DDBJ whole genome shotgun (WGS) entry which is preliminary data.</text>
</comment>
<gene>
    <name evidence="2" type="ORF">HA222_03460</name>
</gene>
<dbReference type="InterPro" id="IPR041698">
    <property type="entry name" value="Methyltransf_25"/>
</dbReference>